<accession>A0A498MWB6</accession>
<feature type="transmembrane region" description="Helical" evidence="6">
    <location>
        <begin position="21"/>
        <end position="40"/>
    </location>
</feature>
<keyword evidence="2 5" id="KW-0812">Transmembrane</keyword>
<evidence type="ECO:0000256" key="5">
    <source>
        <dbReference type="PROSITE-ProRule" id="PRU00581"/>
    </source>
</evidence>
<dbReference type="AlphaFoldDB" id="A0A498MWB6"/>
<feature type="transmembrane region" description="Helical" evidence="6">
    <location>
        <begin position="143"/>
        <end position="165"/>
    </location>
</feature>
<gene>
    <name evidence="8" type="ORF">ROHU_020798</name>
</gene>
<evidence type="ECO:0000256" key="4">
    <source>
        <dbReference type="ARBA" id="ARBA00023136"/>
    </source>
</evidence>
<organism evidence="8 9">
    <name type="scientific">Labeo rohita</name>
    <name type="common">Indian major carp</name>
    <name type="synonym">Cyprinus rohita</name>
    <dbReference type="NCBI Taxonomy" id="84645"/>
    <lineage>
        <taxon>Eukaryota</taxon>
        <taxon>Metazoa</taxon>
        <taxon>Chordata</taxon>
        <taxon>Craniata</taxon>
        <taxon>Vertebrata</taxon>
        <taxon>Euteleostomi</taxon>
        <taxon>Actinopterygii</taxon>
        <taxon>Neopterygii</taxon>
        <taxon>Teleostei</taxon>
        <taxon>Ostariophysi</taxon>
        <taxon>Cypriniformes</taxon>
        <taxon>Cyprinidae</taxon>
        <taxon>Labeoninae</taxon>
        <taxon>Labeonini</taxon>
        <taxon>Labeo</taxon>
    </lineage>
</organism>
<evidence type="ECO:0000256" key="2">
    <source>
        <dbReference type="ARBA" id="ARBA00022692"/>
    </source>
</evidence>
<evidence type="ECO:0000313" key="9">
    <source>
        <dbReference type="Proteomes" id="UP000290572"/>
    </source>
</evidence>
<dbReference type="GO" id="GO:0019911">
    <property type="term" value="F:structural constituent of myelin sheath"/>
    <property type="evidence" value="ECO:0007669"/>
    <property type="project" value="TreeGrafter"/>
</dbReference>
<keyword evidence="4 5" id="KW-0472">Membrane</keyword>
<dbReference type="PRINTS" id="PR01884">
    <property type="entry name" value="MALPROTEIN"/>
</dbReference>
<dbReference type="STRING" id="84645.A0A498MWB6"/>
<dbReference type="Proteomes" id="UP000290572">
    <property type="component" value="Unassembled WGS sequence"/>
</dbReference>
<dbReference type="InterPro" id="IPR008253">
    <property type="entry name" value="Marvel"/>
</dbReference>
<evidence type="ECO:0000256" key="3">
    <source>
        <dbReference type="ARBA" id="ARBA00022989"/>
    </source>
</evidence>
<protein>
    <submittedName>
        <fullName evidence="8">CKLF-like MARVEL transmembrane domain-containing 8</fullName>
    </submittedName>
</protein>
<comment type="caution">
    <text evidence="8">The sequence shown here is derived from an EMBL/GenBank/DDBJ whole genome shotgun (WGS) entry which is preliminary data.</text>
</comment>
<evidence type="ECO:0000259" key="7">
    <source>
        <dbReference type="PROSITE" id="PS51225"/>
    </source>
</evidence>
<dbReference type="EMBL" id="QBIY01012241">
    <property type="protein sequence ID" value="RXN26319.1"/>
    <property type="molecule type" value="Genomic_DNA"/>
</dbReference>
<keyword evidence="9" id="KW-1185">Reference proteome</keyword>
<comment type="subcellular location">
    <subcellularLocation>
        <location evidence="1">Membrane</location>
        <topology evidence="1">Multi-pass membrane protein</topology>
    </subcellularLocation>
</comment>
<sequence length="202" mass="22805">MEFGNSSTGTRWYDKESVLKVSEYLIYVEVILGLLVWALIASTEYFRFSPFGWVMFVTVFYWLLTLFLLIIKLTNGQIRQVPWTRVVIVLVAFICVRSTWYNSFYAYGFFEAVTLGYSITVAVFLILTVFGVPKRASFVNWKIAEFVLDTLGFIFISTGSIVAAVKTYETPILVAASSGNMGASKQLSDDLKGRIQKAVSEI</sequence>
<evidence type="ECO:0000256" key="6">
    <source>
        <dbReference type="SAM" id="Phobius"/>
    </source>
</evidence>
<dbReference type="PANTHER" id="PTHR22776:SF10">
    <property type="entry name" value="CKLF-LIKE MARVEL TRANSMEMBRANE DOMAIN-CONTAINING PROTEIN 8"/>
    <property type="match status" value="1"/>
</dbReference>
<dbReference type="PROSITE" id="PS51225">
    <property type="entry name" value="MARVEL"/>
    <property type="match status" value="1"/>
</dbReference>
<feature type="transmembrane region" description="Helical" evidence="6">
    <location>
        <begin position="106"/>
        <end position="131"/>
    </location>
</feature>
<dbReference type="GO" id="GO:0042552">
    <property type="term" value="P:myelination"/>
    <property type="evidence" value="ECO:0007669"/>
    <property type="project" value="TreeGrafter"/>
</dbReference>
<reference evidence="8 9" key="1">
    <citation type="submission" date="2018-03" db="EMBL/GenBank/DDBJ databases">
        <title>Draft genome sequence of Rohu Carp (Labeo rohita).</title>
        <authorList>
            <person name="Das P."/>
            <person name="Kushwaha B."/>
            <person name="Joshi C.G."/>
            <person name="Kumar D."/>
            <person name="Nagpure N.S."/>
            <person name="Sahoo L."/>
            <person name="Das S.P."/>
            <person name="Bit A."/>
            <person name="Patnaik S."/>
            <person name="Meher P.K."/>
            <person name="Jayasankar P."/>
            <person name="Koringa P.G."/>
            <person name="Patel N.V."/>
            <person name="Hinsu A.T."/>
            <person name="Kumar R."/>
            <person name="Pandey M."/>
            <person name="Agarwal S."/>
            <person name="Srivastava S."/>
            <person name="Singh M."/>
            <person name="Iquebal M.A."/>
            <person name="Jaiswal S."/>
            <person name="Angadi U.B."/>
            <person name="Kumar N."/>
            <person name="Raza M."/>
            <person name="Shah T.M."/>
            <person name="Rai A."/>
            <person name="Jena J.K."/>
        </authorList>
    </citation>
    <scope>NUCLEOTIDE SEQUENCE [LARGE SCALE GENOMIC DNA]</scope>
    <source>
        <strain evidence="8">DASCIFA01</strain>
        <tissue evidence="8">Testis</tissue>
    </source>
</reference>
<dbReference type="PANTHER" id="PTHR22776">
    <property type="entry name" value="MARVEL-CONTAINING POTENTIAL LIPID RAFT-ASSOCIATED PROTEIN"/>
    <property type="match status" value="1"/>
</dbReference>
<evidence type="ECO:0000313" key="8">
    <source>
        <dbReference type="EMBL" id="RXN26319.1"/>
    </source>
</evidence>
<feature type="transmembrane region" description="Helical" evidence="6">
    <location>
        <begin position="83"/>
        <end position="100"/>
    </location>
</feature>
<feature type="domain" description="MARVEL" evidence="7">
    <location>
        <begin position="17"/>
        <end position="144"/>
    </location>
</feature>
<evidence type="ECO:0000256" key="1">
    <source>
        <dbReference type="ARBA" id="ARBA00004141"/>
    </source>
</evidence>
<dbReference type="GO" id="GO:0016020">
    <property type="term" value="C:membrane"/>
    <property type="evidence" value="ECO:0007669"/>
    <property type="project" value="UniProtKB-SubCell"/>
</dbReference>
<feature type="transmembrane region" description="Helical" evidence="6">
    <location>
        <begin position="52"/>
        <end position="71"/>
    </location>
</feature>
<dbReference type="InterPro" id="IPR013295">
    <property type="entry name" value="MAL"/>
</dbReference>
<dbReference type="Pfam" id="PF01284">
    <property type="entry name" value="MARVEL"/>
    <property type="match status" value="1"/>
</dbReference>
<proteinExistence type="predicted"/>
<dbReference type="InterPro" id="IPR050578">
    <property type="entry name" value="MARVEL-CKLF_proteins"/>
</dbReference>
<name>A0A498MWB6_LABRO</name>
<keyword evidence="3 6" id="KW-1133">Transmembrane helix</keyword>